<dbReference type="Proteomes" id="UP000499080">
    <property type="component" value="Unassembled WGS sequence"/>
</dbReference>
<gene>
    <name evidence="1" type="ORF">AVEN_262967_1</name>
</gene>
<proteinExistence type="predicted"/>
<dbReference type="EMBL" id="BGPR01000363">
    <property type="protein sequence ID" value="GBM15820.1"/>
    <property type="molecule type" value="Genomic_DNA"/>
</dbReference>
<comment type="caution">
    <text evidence="1">The sequence shown here is derived from an EMBL/GenBank/DDBJ whole genome shotgun (WGS) entry which is preliminary data.</text>
</comment>
<keyword evidence="2" id="KW-1185">Reference proteome</keyword>
<accession>A0A4Y2DGC3</accession>
<sequence length="175" mass="19261">MVFNAGVNMVDLGFVEDSVNGGLGLSSGFVVGLKGDVFGLRKLTSDSSDQEKLLVSEGQDIERTCVMRVPGSCGKSCSYANVDEVFSSLVNSGVDAERTKELLLWQAHLLVNTGKKPMSQREMDPRISRMHSGVLEKWKERNCSTCIRERAGGETKMPFGIPCFTVMQKPQLFYV</sequence>
<evidence type="ECO:0000313" key="2">
    <source>
        <dbReference type="Proteomes" id="UP000499080"/>
    </source>
</evidence>
<reference evidence="1 2" key="1">
    <citation type="journal article" date="2019" name="Sci. Rep.">
        <title>Orb-weaving spider Araneus ventricosus genome elucidates the spidroin gene catalogue.</title>
        <authorList>
            <person name="Kono N."/>
            <person name="Nakamura H."/>
            <person name="Ohtoshi R."/>
            <person name="Moran D.A.P."/>
            <person name="Shinohara A."/>
            <person name="Yoshida Y."/>
            <person name="Fujiwara M."/>
            <person name="Mori M."/>
            <person name="Tomita M."/>
            <person name="Arakawa K."/>
        </authorList>
    </citation>
    <scope>NUCLEOTIDE SEQUENCE [LARGE SCALE GENOMIC DNA]</scope>
</reference>
<evidence type="ECO:0000313" key="1">
    <source>
        <dbReference type="EMBL" id="GBM15820.1"/>
    </source>
</evidence>
<name>A0A4Y2DGC3_ARAVE</name>
<dbReference type="AlphaFoldDB" id="A0A4Y2DGC3"/>
<organism evidence="1 2">
    <name type="scientific">Araneus ventricosus</name>
    <name type="common">Orbweaver spider</name>
    <name type="synonym">Epeira ventricosa</name>
    <dbReference type="NCBI Taxonomy" id="182803"/>
    <lineage>
        <taxon>Eukaryota</taxon>
        <taxon>Metazoa</taxon>
        <taxon>Ecdysozoa</taxon>
        <taxon>Arthropoda</taxon>
        <taxon>Chelicerata</taxon>
        <taxon>Arachnida</taxon>
        <taxon>Araneae</taxon>
        <taxon>Araneomorphae</taxon>
        <taxon>Entelegynae</taxon>
        <taxon>Araneoidea</taxon>
        <taxon>Araneidae</taxon>
        <taxon>Araneus</taxon>
    </lineage>
</organism>
<protein>
    <submittedName>
        <fullName evidence="1">Uncharacterized protein</fullName>
    </submittedName>
</protein>